<evidence type="ECO:0000313" key="2">
    <source>
        <dbReference type="Proteomes" id="UP001168524"/>
    </source>
</evidence>
<dbReference type="Proteomes" id="UP001168524">
    <property type="component" value="Unassembled WGS sequence"/>
</dbReference>
<name>A0ABT7WKZ3_9GAMM</name>
<evidence type="ECO:0008006" key="3">
    <source>
        <dbReference type="Google" id="ProtNLM"/>
    </source>
</evidence>
<sequence length="112" mass="12686">MSLLNSSLFVQLTVACVAVVADISGIRICKTKAEFIHTPWLAFAWRVIEIKTWKCFGKLNNVQLAPEQIKKRATLLSKLATLELKFLSRLTITLFVDKKDIAISHTERILLC</sequence>
<evidence type="ECO:0000313" key="1">
    <source>
        <dbReference type="EMBL" id="MDN0013234.1"/>
    </source>
</evidence>
<accession>A0ABT7WKZ3</accession>
<dbReference type="RefSeq" id="WP_267979489.1">
    <property type="nucleotide sequence ID" value="NZ_JAPQKF010000001.1"/>
</dbReference>
<reference evidence="1" key="1">
    <citation type="submission" date="2023-06" db="EMBL/GenBank/DDBJ databases">
        <title>Two novel species of Acinetobacter isolated from motorbike repairing workshop in Vietnam.</title>
        <authorList>
            <person name="Le N.T.T."/>
        </authorList>
    </citation>
    <scope>NUCLEOTIDE SEQUENCE</scope>
    <source>
        <strain evidence="1">VNH17</strain>
    </source>
</reference>
<proteinExistence type="predicted"/>
<dbReference type="EMBL" id="JAUDZE010000001">
    <property type="protein sequence ID" value="MDN0013234.1"/>
    <property type="molecule type" value="Genomic_DNA"/>
</dbReference>
<comment type="caution">
    <text evidence="1">The sequence shown here is derived from an EMBL/GenBank/DDBJ whole genome shotgun (WGS) entry which is preliminary data.</text>
</comment>
<keyword evidence="2" id="KW-1185">Reference proteome</keyword>
<organism evidence="1 2">
    <name type="scientific">Acinetobacter thutiue</name>
    <dbReference type="NCBI Taxonomy" id="2998078"/>
    <lineage>
        <taxon>Bacteria</taxon>
        <taxon>Pseudomonadati</taxon>
        <taxon>Pseudomonadota</taxon>
        <taxon>Gammaproteobacteria</taxon>
        <taxon>Moraxellales</taxon>
        <taxon>Moraxellaceae</taxon>
        <taxon>Acinetobacter</taxon>
    </lineage>
</organism>
<gene>
    <name evidence="1" type="ORF">QTA56_03140</name>
</gene>
<protein>
    <recommendedName>
        <fullName evidence="3">Secreted protein</fullName>
    </recommendedName>
</protein>